<dbReference type="AlphaFoldDB" id="A0A385DFR7"/>
<dbReference type="EMBL" id="CP031742">
    <property type="protein sequence ID" value="AXQ57126.1"/>
    <property type="molecule type" value="Genomic_DNA"/>
</dbReference>
<dbReference type="PANTHER" id="PTHR34512">
    <property type="entry name" value="CELL SURFACE PROTEIN"/>
    <property type="match status" value="1"/>
</dbReference>
<dbReference type="InterPro" id="IPR018391">
    <property type="entry name" value="PQQ_b-propeller_rpt"/>
</dbReference>
<dbReference type="KEGG" id="sky:D0C37_22650"/>
<evidence type="ECO:0000256" key="2">
    <source>
        <dbReference type="SAM" id="SignalP"/>
    </source>
</evidence>
<dbReference type="InterPro" id="IPR002372">
    <property type="entry name" value="PQQ_rpt_dom"/>
</dbReference>
<dbReference type="Gene3D" id="2.130.10.10">
    <property type="entry name" value="YVTN repeat-like/Quinoprotein amine dehydrogenase"/>
    <property type="match status" value="1"/>
</dbReference>
<name>A0A385DFR7_9ACTN</name>
<organism evidence="4 5">
    <name type="scientific">Streptomyces koyangensis</name>
    <dbReference type="NCBI Taxonomy" id="188770"/>
    <lineage>
        <taxon>Bacteria</taxon>
        <taxon>Bacillati</taxon>
        <taxon>Actinomycetota</taxon>
        <taxon>Actinomycetes</taxon>
        <taxon>Kitasatosporales</taxon>
        <taxon>Streptomycetaceae</taxon>
        <taxon>Streptomyces</taxon>
        <taxon>Streptomyces aurantiacus group</taxon>
    </lineage>
</organism>
<dbReference type="SUPFAM" id="SSF50998">
    <property type="entry name" value="Quinoprotein alcohol dehydrogenase-like"/>
    <property type="match status" value="1"/>
</dbReference>
<accession>A0A385DFR7</accession>
<feature type="domain" description="Pyrrolo-quinoline quinone repeat" evidence="3">
    <location>
        <begin position="166"/>
        <end position="313"/>
    </location>
</feature>
<feature type="compositionally biased region" description="Low complexity" evidence="1">
    <location>
        <begin position="28"/>
        <end position="42"/>
    </location>
</feature>
<dbReference type="PANTHER" id="PTHR34512:SF30">
    <property type="entry name" value="OUTER MEMBRANE PROTEIN ASSEMBLY FACTOR BAMB"/>
    <property type="match status" value="1"/>
</dbReference>
<evidence type="ECO:0000256" key="1">
    <source>
        <dbReference type="SAM" id="MobiDB-lite"/>
    </source>
</evidence>
<proteinExistence type="predicted"/>
<gene>
    <name evidence="4" type="ORF">D0C37_22650</name>
</gene>
<keyword evidence="2" id="KW-0732">Signal</keyword>
<evidence type="ECO:0000313" key="4">
    <source>
        <dbReference type="EMBL" id="AXQ57126.1"/>
    </source>
</evidence>
<dbReference type="SMART" id="SM00564">
    <property type="entry name" value="PQQ"/>
    <property type="match status" value="4"/>
</dbReference>
<protein>
    <recommendedName>
        <fullName evidence="3">Pyrrolo-quinoline quinone repeat domain-containing protein</fullName>
    </recommendedName>
</protein>
<reference evidence="4 5" key="1">
    <citation type="submission" date="2018-08" db="EMBL/GenBank/DDBJ databases">
        <authorList>
            <person name="Ferrada E.E."/>
            <person name="Latorre B.A."/>
        </authorList>
    </citation>
    <scope>NUCLEOTIDE SEQUENCE [LARGE SCALE GENOMIC DNA]</scope>
    <source>
        <strain evidence="4 5">VK-A60T</strain>
    </source>
</reference>
<evidence type="ECO:0000259" key="3">
    <source>
        <dbReference type="Pfam" id="PF13360"/>
    </source>
</evidence>
<dbReference type="PROSITE" id="PS51257">
    <property type="entry name" value="PROKAR_LIPOPROTEIN"/>
    <property type="match status" value="1"/>
</dbReference>
<dbReference type="Proteomes" id="UP000259636">
    <property type="component" value="Chromosome"/>
</dbReference>
<dbReference type="Pfam" id="PF13360">
    <property type="entry name" value="PQQ_2"/>
    <property type="match status" value="1"/>
</dbReference>
<dbReference type="InterPro" id="IPR011047">
    <property type="entry name" value="Quinoprotein_ADH-like_sf"/>
</dbReference>
<feature type="region of interest" description="Disordered" evidence="1">
    <location>
        <begin position="28"/>
        <end position="85"/>
    </location>
</feature>
<evidence type="ECO:0000313" key="5">
    <source>
        <dbReference type="Proteomes" id="UP000259636"/>
    </source>
</evidence>
<feature type="compositionally biased region" description="Polar residues" evidence="1">
    <location>
        <begin position="72"/>
        <end position="81"/>
    </location>
</feature>
<dbReference type="InterPro" id="IPR015943">
    <property type="entry name" value="WD40/YVTN_repeat-like_dom_sf"/>
</dbReference>
<feature type="signal peptide" evidence="2">
    <location>
        <begin position="1"/>
        <end position="25"/>
    </location>
</feature>
<feature type="chain" id="PRO_5039311384" description="Pyrrolo-quinoline quinone repeat domain-containing protein" evidence="2">
    <location>
        <begin position="26"/>
        <end position="420"/>
    </location>
</feature>
<sequence>MGRTGRVRRWAAAAAGVTLATTALVACGDSGSSDARSSGESAEPSHTTSGKPSRPTFDPPVRFDGPAVELPNASQPSTTSGGAARPAVTLADGVAYITAEEGLEAIDTETGAPRWDVTTKYAAEKGGFGSNRAAPLVSVDGKTVYAAWNRDVKGQGTTPDRAVIEVLAIEMATGKTAWSAEIAAAPSSRGLDATSIGADEILAPQVIGVDADTALVTAADTTYAVEPSAGTVRWKKPDFRAVTLADGVVAGGEKTGSGAGRLLGLAAATGEQRWTVAEARQPAAAAPRLLSATLKDKTLVVDAVSGEQRVALDGSGWRCLHDAQSLVLCSKYGYGTADRGITVFDAASVQKRWALPDGSGRKVPKVNGFWHGAVYGEVGDEPIVLDGTTGQDRQTSAGAAPYEIDRYGGVVGSKFYRAAG</sequence>